<dbReference type="Proteomes" id="UP001460270">
    <property type="component" value="Unassembled WGS sequence"/>
</dbReference>
<evidence type="ECO:0000313" key="3">
    <source>
        <dbReference type="Proteomes" id="UP001460270"/>
    </source>
</evidence>
<gene>
    <name evidence="2" type="ORF">WMY93_019826</name>
</gene>
<name>A0AAW0NGR6_9GOBI</name>
<feature type="region of interest" description="Disordered" evidence="1">
    <location>
        <begin position="121"/>
        <end position="145"/>
    </location>
</feature>
<feature type="compositionally biased region" description="Low complexity" evidence="1">
    <location>
        <begin position="126"/>
        <end position="135"/>
    </location>
</feature>
<sequence length="145" mass="15566">MDKAFVYKDLKNQLSTSRVSNDSLANNNGSDTRLSILASLSTSLEPISPSQVFSVSSINEPDTDICYLAVPPQGKSSTPQLFLPKQKIAGCDQSFLDLVGSQISWDVSIIKSENPKVTLELSATESSWSPKPSSSQEPDTTGLSP</sequence>
<evidence type="ECO:0000256" key="1">
    <source>
        <dbReference type="SAM" id="MobiDB-lite"/>
    </source>
</evidence>
<proteinExistence type="predicted"/>
<protein>
    <submittedName>
        <fullName evidence="2">Uncharacterized protein</fullName>
    </submittedName>
</protein>
<accession>A0AAW0NGR6</accession>
<evidence type="ECO:0000313" key="2">
    <source>
        <dbReference type="EMBL" id="KAK7898973.1"/>
    </source>
</evidence>
<organism evidence="2 3">
    <name type="scientific">Mugilogobius chulae</name>
    <name type="common">yellowstripe goby</name>
    <dbReference type="NCBI Taxonomy" id="88201"/>
    <lineage>
        <taxon>Eukaryota</taxon>
        <taxon>Metazoa</taxon>
        <taxon>Chordata</taxon>
        <taxon>Craniata</taxon>
        <taxon>Vertebrata</taxon>
        <taxon>Euteleostomi</taxon>
        <taxon>Actinopterygii</taxon>
        <taxon>Neopterygii</taxon>
        <taxon>Teleostei</taxon>
        <taxon>Neoteleostei</taxon>
        <taxon>Acanthomorphata</taxon>
        <taxon>Gobiaria</taxon>
        <taxon>Gobiiformes</taxon>
        <taxon>Gobioidei</taxon>
        <taxon>Gobiidae</taxon>
        <taxon>Gobionellinae</taxon>
        <taxon>Mugilogobius</taxon>
    </lineage>
</organism>
<feature type="compositionally biased region" description="Polar residues" evidence="1">
    <location>
        <begin position="136"/>
        <end position="145"/>
    </location>
</feature>
<dbReference type="AlphaFoldDB" id="A0AAW0NGR6"/>
<reference evidence="3" key="1">
    <citation type="submission" date="2024-04" db="EMBL/GenBank/DDBJ databases">
        <title>Salinicola lusitanus LLJ914,a marine bacterium isolated from the Okinawa Trough.</title>
        <authorList>
            <person name="Li J."/>
        </authorList>
    </citation>
    <scope>NUCLEOTIDE SEQUENCE [LARGE SCALE GENOMIC DNA]</scope>
</reference>
<keyword evidence="3" id="KW-1185">Reference proteome</keyword>
<dbReference type="EMBL" id="JBBPFD010000014">
    <property type="protein sequence ID" value="KAK7898973.1"/>
    <property type="molecule type" value="Genomic_DNA"/>
</dbReference>
<comment type="caution">
    <text evidence="2">The sequence shown here is derived from an EMBL/GenBank/DDBJ whole genome shotgun (WGS) entry which is preliminary data.</text>
</comment>